<dbReference type="AlphaFoldDB" id="A0A5D3Y478"/>
<organism evidence="1 2">
    <name type="scientific">Nitrosomonas communis</name>
    <dbReference type="NCBI Taxonomy" id="44574"/>
    <lineage>
        <taxon>Bacteria</taxon>
        <taxon>Pseudomonadati</taxon>
        <taxon>Pseudomonadota</taxon>
        <taxon>Betaproteobacteria</taxon>
        <taxon>Nitrosomonadales</taxon>
        <taxon>Nitrosomonadaceae</taxon>
        <taxon>Nitrosomonas</taxon>
    </lineage>
</organism>
<dbReference type="InterPro" id="IPR011518">
    <property type="entry name" value="Transposase_36"/>
</dbReference>
<name>A0A5D3Y478_9PROT</name>
<dbReference type="Pfam" id="PF07592">
    <property type="entry name" value="DDE_Tnp_ISAZ013"/>
    <property type="match status" value="1"/>
</dbReference>
<feature type="non-terminal residue" evidence="1">
    <location>
        <position position="169"/>
    </location>
</feature>
<dbReference type="Proteomes" id="UP000324176">
    <property type="component" value="Unassembled WGS sequence"/>
</dbReference>
<gene>
    <name evidence="1" type="ORF">BCL69_11643</name>
</gene>
<comment type="caution">
    <text evidence="1">The sequence shown here is derived from an EMBL/GenBank/DDBJ whole genome shotgun (WGS) entry which is preliminary data.</text>
</comment>
<sequence>MKITTYAPEVEAQMRNFYHSLSEKDRRRYAAVEAAKLGHGGITYLCQVLHCDEGTVSRGLKELKMPLLEKEKRIRQAGGGRKSVVETMAGLDEAFLEMLKNHTAGSPIDESVKWSNLSRSEMAEKLKQCGFSVSVTVVDQLLDKHHFRRRQAFKVEAGKKNLPHRDEQF</sequence>
<evidence type="ECO:0000313" key="2">
    <source>
        <dbReference type="Proteomes" id="UP000324176"/>
    </source>
</evidence>
<dbReference type="EMBL" id="VNHT01000164">
    <property type="protein sequence ID" value="TYP68406.1"/>
    <property type="molecule type" value="Genomic_DNA"/>
</dbReference>
<protein>
    <submittedName>
        <fullName evidence="1">DDE family transposase</fullName>
    </submittedName>
</protein>
<evidence type="ECO:0000313" key="1">
    <source>
        <dbReference type="EMBL" id="TYP68406.1"/>
    </source>
</evidence>
<accession>A0A5D3Y478</accession>
<reference evidence="1 2" key="1">
    <citation type="submission" date="2019-07" db="EMBL/GenBank/DDBJ databases">
        <title>Active sludge and wastewater microbial communities from Klosterneuburg, Austria.</title>
        <authorList>
            <person name="Wagner M."/>
        </authorList>
    </citation>
    <scope>NUCLEOTIDE SEQUENCE [LARGE SCALE GENOMIC DNA]</scope>
    <source>
        <strain evidence="1 2">Nm2</strain>
    </source>
</reference>
<proteinExistence type="predicted"/>